<dbReference type="EMBL" id="CAJVQA010046814">
    <property type="protein sequence ID" value="CAG8818523.1"/>
    <property type="molecule type" value="Genomic_DNA"/>
</dbReference>
<reference evidence="1" key="1">
    <citation type="submission" date="2021-06" db="EMBL/GenBank/DDBJ databases">
        <authorList>
            <person name="Kallberg Y."/>
            <person name="Tangrot J."/>
            <person name="Rosling A."/>
        </authorList>
    </citation>
    <scope>NUCLEOTIDE SEQUENCE</scope>
    <source>
        <strain evidence="1">FL966</strain>
    </source>
</reference>
<dbReference type="Proteomes" id="UP000789759">
    <property type="component" value="Unassembled WGS sequence"/>
</dbReference>
<organism evidence="1 2">
    <name type="scientific">Cetraspora pellucida</name>
    <dbReference type="NCBI Taxonomy" id="1433469"/>
    <lineage>
        <taxon>Eukaryota</taxon>
        <taxon>Fungi</taxon>
        <taxon>Fungi incertae sedis</taxon>
        <taxon>Mucoromycota</taxon>
        <taxon>Glomeromycotina</taxon>
        <taxon>Glomeromycetes</taxon>
        <taxon>Diversisporales</taxon>
        <taxon>Gigasporaceae</taxon>
        <taxon>Cetraspora</taxon>
    </lineage>
</organism>
<comment type="caution">
    <text evidence="1">The sequence shown here is derived from an EMBL/GenBank/DDBJ whole genome shotgun (WGS) entry which is preliminary data.</text>
</comment>
<name>A0A9N9PEN3_9GLOM</name>
<protein>
    <submittedName>
        <fullName evidence="1">5559_t:CDS:1</fullName>
    </submittedName>
</protein>
<accession>A0A9N9PEN3</accession>
<keyword evidence="2" id="KW-1185">Reference proteome</keyword>
<gene>
    <name evidence="1" type="ORF">CPELLU_LOCUS19454</name>
</gene>
<evidence type="ECO:0000313" key="2">
    <source>
        <dbReference type="Proteomes" id="UP000789759"/>
    </source>
</evidence>
<proteinExistence type="predicted"/>
<dbReference type="AlphaFoldDB" id="A0A9N9PEN3"/>
<dbReference type="OrthoDB" id="2424110at2759"/>
<evidence type="ECO:0000313" key="1">
    <source>
        <dbReference type="EMBL" id="CAG8818523.1"/>
    </source>
</evidence>
<feature type="non-terminal residue" evidence="1">
    <location>
        <position position="1"/>
    </location>
</feature>
<sequence length="78" mass="9229">MDKANKHVTSYCQSHLASSTWLFRMIVIRKNRSGKTNILTNLFLDDKAEYIYKRKKGDRKYIFCDDLIVCGYHPDKPK</sequence>